<proteinExistence type="predicted"/>
<gene>
    <name evidence="1" type="ORF">NTEN_LOCUS6306</name>
</gene>
<accession>A0A6H5GED8</accession>
<evidence type="ECO:0000313" key="1">
    <source>
        <dbReference type="EMBL" id="CAB0000368.1"/>
    </source>
</evidence>
<protein>
    <submittedName>
        <fullName evidence="1">Uncharacterized protein</fullName>
    </submittedName>
</protein>
<keyword evidence="2" id="KW-1185">Reference proteome</keyword>
<name>A0A6H5GED8_9HEMI</name>
<reference evidence="1 2" key="1">
    <citation type="submission" date="2020-02" db="EMBL/GenBank/DDBJ databases">
        <authorList>
            <person name="Ferguson B K."/>
        </authorList>
    </citation>
    <scope>NUCLEOTIDE SEQUENCE [LARGE SCALE GENOMIC DNA]</scope>
</reference>
<dbReference type="AlphaFoldDB" id="A0A6H5GED8"/>
<evidence type="ECO:0000313" key="2">
    <source>
        <dbReference type="Proteomes" id="UP000479000"/>
    </source>
</evidence>
<dbReference type="EMBL" id="CADCXU010009432">
    <property type="protein sequence ID" value="CAB0000368.1"/>
    <property type="molecule type" value="Genomic_DNA"/>
</dbReference>
<feature type="non-terminal residue" evidence="1">
    <location>
        <position position="88"/>
    </location>
</feature>
<sequence length="88" mass="9561">MEVLRVICAPLVECSAYPWSTCAHTCPVHVSYAPLPPPCAPSSTCRPRAASPRSALRHSSSDARFRLGAFFPRRDPVRSGKCDIFGST</sequence>
<organism evidence="1 2">
    <name type="scientific">Nesidiocoris tenuis</name>
    <dbReference type="NCBI Taxonomy" id="355587"/>
    <lineage>
        <taxon>Eukaryota</taxon>
        <taxon>Metazoa</taxon>
        <taxon>Ecdysozoa</taxon>
        <taxon>Arthropoda</taxon>
        <taxon>Hexapoda</taxon>
        <taxon>Insecta</taxon>
        <taxon>Pterygota</taxon>
        <taxon>Neoptera</taxon>
        <taxon>Paraneoptera</taxon>
        <taxon>Hemiptera</taxon>
        <taxon>Heteroptera</taxon>
        <taxon>Panheteroptera</taxon>
        <taxon>Cimicomorpha</taxon>
        <taxon>Miridae</taxon>
        <taxon>Dicyphina</taxon>
        <taxon>Nesidiocoris</taxon>
    </lineage>
</organism>
<dbReference type="Proteomes" id="UP000479000">
    <property type="component" value="Unassembled WGS sequence"/>
</dbReference>